<dbReference type="InterPro" id="IPR015424">
    <property type="entry name" value="PyrdxlP-dep_Trfase"/>
</dbReference>
<reference evidence="4 5" key="1">
    <citation type="submission" date="2016-02" db="EMBL/GenBank/DDBJ databases">
        <title>Draft genome sequence of Hydrogenophaga sp. LPB0072.</title>
        <authorList>
            <person name="Shin S.-K."/>
            <person name="Yi H."/>
        </authorList>
    </citation>
    <scope>NUCLEOTIDE SEQUENCE [LARGE SCALE GENOMIC DNA]</scope>
    <source>
        <strain evidence="4 5">LPB0072</strain>
    </source>
</reference>
<comment type="similarity">
    <text evidence="2 3">Belongs to the DegT/DnrJ/EryC1 family.</text>
</comment>
<evidence type="ECO:0000256" key="2">
    <source>
        <dbReference type="ARBA" id="ARBA00037999"/>
    </source>
</evidence>
<dbReference type="PIRSF" id="PIRSF000390">
    <property type="entry name" value="PLP_StrS"/>
    <property type="match status" value="1"/>
</dbReference>
<name>A0ABX2U1W3_9BURK</name>
<evidence type="ECO:0000313" key="4">
    <source>
        <dbReference type="EMBL" id="OAD39860.1"/>
    </source>
</evidence>
<sequence>MNKIPVFDFLAQYKGLQTEIQAAMEGVLESGQLILGPQGKRFETAFSEYLGGHLGTVGVNSGTDALAVILMAMGIGPGDEVITVANTAVPTVSAIRMSGATPVFCDVNLNTALMDLDSLPGLVTDRTRAVIAVHLFGNMVNIPQLRSMLKRKDIQVVEDCAQCHGATLNGVMAGTLGDASAFSFYPTKNLGAYGDAGLAASPDAALVGKMKSIRMYGFEETGYAEREGINTRLDELQAAVLNVKLPHLKAAVDRRRAIASRYGAGLSDKAIRVVAAEGVLHAHHLFVVRVQERDAIRTRLSALGIATGIHYPHPIHLMRGYRFLGYLPGTLPNTERLAGEILSLPMYPELTDAEVDRVIDALNRALT</sequence>
<proteinExistence type="inferred from homology"/>
<gene>
    <name evidence="4" type="ORF">LPB72_19995</name>
</gene>
<dbReference type="InterPro" id="IPR015421">
    <property type="entry name" value="PyrdxlP-dep_Trfase_major"/>
</dbReference>
<organism evidence="4 5">
    <name type="scientific">Hydrogenophaga crassostreae</name>
    <dbReference type="NCBI Taxonomy" id="1763535"/>
    <lineage>
        <taxon>Bacteria</taxon>
        <taxon>Pseudomonadati</taxon>
        <taxon>Pseudomonadota</taxon>
        <taxon>Betaproteobacteria</taxon>
        <taxon>Burkholderiales</taxon>
        <taxon>Comamonadaceae</taxon>
        <taxon>Hydrogenophaga</taxon>
    </lineage>
</organism>
<dbReference type="Gene3D" id="3.90.1150.10">
    <property type="entry name" value="Aspartate Aminotransferase, domain 1"/>
    <property type="match status" value="1"/>
</dbReference>
<evidence type="ECO:0000313" key="5">
    <source>
        <dbReference type="Proteomes" id="UP000185657"/>
    </source>
</evidence>
<keyword evidence="1 3" id="KW-0663">Pyridoxal phosphate</keyword>
<dbReference type="PANTHER" id="PTHR30244:SF36">
    <property type="entry name" value="3-OXO-GLUCOSE-6-PHOSPHATE:GLUTAMATE AMINOTRANSFERASE"/>
    <property type="match status" value="1"/>
</dbReference>
<dbReference type="InterPro" id="IPR000653">
    <property type="entry name" value="DegT/StrS_aminotransferase"/>
</dbReference>
<dbReference type="Proteomes" id="UP000185657">
    <property type="component" value="Unassembled WGS sequence"/>
</dbReference>
<dbReference type="SUPFAM" id="SSF53383">
    <property type="entry name" value="PLP-dependent transferases"/>
    <property type="match status" value="1"/>
</dbReference>
<keyword evidence="5" id="KW-1185">Reference proteome</keyword>
<dbReference type="Gene3D" id="3.40.640.10">
    <property type="entry name" value="Type I PLP-dependent aspartate aminotransferase-like (Major domain)"/>
    <property type="match status" value="1"/>
</dbReference>
<evidence type="ECO:0000256" key="1">
    <source>
        <dbReference type="ARBA" id="ARBA00022898"/>
    </source>
</evidence>
<accession>A0ABX2U1W3</accession>
<evidence type="ECO:0000256" key="3">
    <source>
        <dbReference type="RuleBase" id="RU004508"/>
    </source>
</evidence>
<dbReference type="InterPro" id="IPR015422">
    <property type="entry name" value="PyrdxlP-dep_Trfase_small"/>
</dbReference>
<dbReference type="PANTHER" id="PTHR30244">
    <property type="entry name" value="TRANSAMINASE"/>
    <property type="match status" value="1"/>
</dbReference>
<dbReference type="EMBL" id="LVWD01000037">
    <property type="protein sequence ID" value="OAD39860.1"/>
    <property type="molecule type" value="Genomic_DNA"/>
</dbReference>
<dbReference type="RefSeq" id="WP_066095315.1">
    <property type="nucleotide sequence ID" value="NZ_LVWD01000037.1"/>
</dbReference>
<dbReference type="CDD" id="cd00616">
    <property type="entry name" value="AHBA_syn"/>
    <property type="match status" value="1"/>
</dbReference>
<evidence type="ECO:0008006" key="6">
    <source>
        <dbReference type="Google" id="ProtNLM"/>
    </source>
</evidence>
<protein>
    <recommendedName>
        <fullName evidence="6">Erythromycin biosynthesis sensory transduction protein eryC1</fullName>
    </recommendedName>
</protein>
<comment type="caution">
    <text evidence="4">The sequence shown here is derived from an EMBL/GenBank/DDBJ whole genome shotgun (WGS) entry which is preliminary data.</text>
</comment>
<dbReference type="Pfam" id="PF01041">
    <property type="entry name" value="DegT_DnrJ_EryC1"/>
    <property type="match status" value="1"/>
</dbReference>